<reference evidence="1 2" key="2">
    <citation type="submission" date="2018-06" db="EMBL/GenBank/DDBJ databases">
        <title>Metagenomic assembly of (sub)arctic Cyanobacteria and their associated microbiome from non-axenic cultures.</title>
        <authorList>
            <person name="Baurain D."/>
        </authorList>
    </citation>
    <scope>NUCLEOTIDE SEQUENCE [LARGE SCALE GENOMIC DNA]</scope>
    <source>
        <strain evidence="1">ULC129bin1</strain>
    </source>
</reference>
<evidence type="ECO:0000313" key="2">
    <source>
        <dbReference type="Proteomes" id="UP000249354"/>
    </source>
</evidence>
<reference evidence="2" key="1">
    <citation type="submission" date="2018-04" db="EMBL/GenBank/DDBJ databases">
        <authorList>
            <person name="Cornet L."/>
        </authorList>
    </citation>
    <scope>NUCLEOTIDE SEQUENCE [LARGE SCALE GENOMIC DNA]</scope>
</reference>
<sequence length="206" mass="22334">MNFSLPPEVTVQSQVLNDGKIYQFHHPTLGLLGRIVLQDNPDGLCHISSEVAGDPNDPMTETRAQIFEPLSQQLCAAVEAALGKGRQTGAGKPNTGISPTAPKERIASQQIPCPKCGEIAALLIFANQAKEIAEMEDCARKTYSIYEELDVVTWIIGATVGTLKGDPIAPILRVWPQRHAIKYGSPKMFDAELNAILPRHCGGRLP</sequence>
<protein>
    <submittedName>
        <fullName evidence="1">Uncharacterized protein</fullName>
    </submittedName>
</protein>
<gene>
    <name evidence="1" type="ORF">DCF25_05935</name>
</gene>
<dbReference type="AlphaFoldDB" id="A0A2W4UNN0"/>
<dbReference type="EMBL" id="QBMC01000025">
    <property type="protein sequence ID" value="PZO20890.1"/>
    <property type="molecule type" value="Genomic_DNA"/>
</dbReference>
<organism evidence="1 2">
    <name type="scientific">Leptolyngbya foveolarum</name>
    <dbReference type="NCBI Taxonomy" id="47253"/>
    <lineage>
        <taxon>Bacteria</taxon>
        <taxon>Bacillati</taxon>
        <taxon>Cyanobacteriota</taxon>
        <taxon>Cyanophyceae</taxon>
        <taxon>Leptolyngbyales</taxon>
        <taxon>Leptolyngbyaceae</taxon>
        <taxon>Leptolyngbya group</taxon>
        <taxon>Leptolyngbya</taxon>
    </lineage>
</organism>
<accession>A0A2W4UNN0</accession>
<comment type="caution">
    <text evidence="1">The sequence shown here is derived from an EMBL/GenBank/DDBJ whole genome shotgun (WGS) entry which is preliminary data.</text>
</comment>
<dbReference type="Proteomes" id="UP000249354">
    <property type="component" value="Unassembled WGS sequence"/>
</dbReference>
<proteinExistence type="predicted"/>
<name>A0A2W4UNN0_9CYAN</name>
<evidence type="ECO:0000313" key="1">
    <source>
        <dbReference type="EMBL" id="PZO20890.1"/>
    </source>
</evidence>